<protein>
    <submittedName>
        <fullName evidence="1">Uncharacterized protein</fullName>
    </submittedName>
</protein>
<proteinExistence type="predicted"/>
<evidence type="ECO:0000313" key="1">
    <source>
        <dbReference type="EMBL" id="AYD81685.1"/>
    </source>
</evidence>
<accession>A0A386K8X7</accession>
<gene>
    <name evidence="1" type="primary">84</name>
    <name evidence="1" type="ORF">SEA_KROMP_84</name>
</gene>
<reference evidence="2" key="1">
    <citation type="submission" date="2018-08" db="EMBL/GenBank/DDBJ databases">
        <authorList>
            <person name="Mousa M."/>
            <person name="Kelsky B.L."/>
            <person name="Goh L.M."/>
            <person name="Shaffer C.D."/>
            <person name="Weston-Hafer K.A."/>
            <person name="Russell D.A."/>
            <person name="Pope W.H."/>
            <person name="Jacobs-Sera D."/>
            <person name="Hendrix R.W."/>
            <person name="Hatfull G.F."/>
        </authorList>
    </citation>
    <scope>NUCLEOTIDE SEQUENCE [LARGE SCALE GENOMIC DNA]</scope>
</reference>
<sequence length="170" mass="16674">MTGTTTASLGGLLAALLVLYANLRPWWTGGREMKQLASFGKGLAAAAAAAACPGGILGWARQRTGAVANTAGETVGRSATGTTQTDTISNGQMAGLIGVGALVAALVVFAVGLAWKAAGKKDRRRILGGAFVGTVVCLTAGGAGALDWLPGALNGIGDGIVALAEGANIL</sequence>
<name>A0A386K8X7_9CAUD</name>
<organism evidence="1 2">
    <name type="scientific">Streptomyces phage Kromp</name>
    <dbReference type="NCBI Taxonomy" id="2315619"/>
    <lineage>
        <taxon>Viruses</taxon>
        <taxon>Duplodnaviria</taxon>
        <taxon>Heunggongvirae</taxon>
        <taxon>Uroviricota</taxon>
        <taxon>Caudoviricetes</taxon>
        <taxon>Krompvirus</taxon>
        <taxon>Krompvirus kromp</taxon>
    </lineage>
</organism>
<keyword evidence="2" id="KW-1185">Reference proteome</keyword>
<dbReference type="EMBL" id="MH744420">
    <property type="protein sequence ID" value="AYD81685.1"/>
    <property type="molecule type" value="Genomic_DNA"/>
</dbReference>
<dbReference type="Proteomes" id="UP000274637">
    <property type="component" value="Segment"/>
</dbReference>
<evidence type="ECO:0000313" key="2">
    <source>
        <dbReference type="Proteomes" id="UP000274637"/>
    </source>
</evidence>